<dbReference type="InterPro" id="IPR002725">
    <property type="entry name" value="YgjP-like_metallopeptidase"/>
</dbReference>
<dbReference type="EMBL" id="UOEU01000633">
    <property type="protein sequence ID" value="VAW36630.1"/>
    <property type="molecule type" value="Genomic_DNA"/>
</dbReference>
<evidence type="ECO:0000313" key="2">
    <source>
        <dbReference type="EMBL" id="VAW36630.1"/>
    </source>
</evidence>
<protein>
    <submittedName>
        <fullName evidence="2">Predicted metal-dependent hydrolase</fullName>
    </submittedName>
</protein>
<gene>
    <name evidence="2" type="ORF">MNBD_CHLOROFLEXI01-5053</name>
</gene>
<sequence length="173" mass="19952">MSKKEQETWSVEVIRSQKRRKTVSAELKQGVLLVRAPARMSDAELMPIIDKLRRRLQKRKRPAAASDAELETMAQQLNQDYFNGRLQWQSIRYVTNQNKRFGSCTPSRGTIRLSHRLATMPKWVLTYVLVHELAHLEEANHGPNFWALVNQYSLTERARGYLMAIGLEADSAT</sequence>
<dbReference type="PANTHER" id="PTHR30399:SF1">
    <property type="entry name" value="UTP PYROPHOSPHATASE"/>
    <property type="match status" value="1"/>
</dbReference>
<proteinExistence type="predicted"/>
<organism evidence="2">
    <name type="scientific">hydrothermal vent metagenome</name>
    <dbReference type="NCBI Taxonomy" id="652676"/>
    <lineage>
        <taxon>unclassified sequences</taxon>
        <taxon>metagenomes</taxon>
        <taxon>ecological metagenomes</taxon>
    </lineage>
</organism>
<dbReference type="Pfam" id="PF01863">
    <property type="entry name" value="YgjP-like"/>
    <property type="match status" value="1"/>
</dbReference>
<dbReference type="PANTHER" id="PTHR30399">
    <property type="entry name" value="UNCHARACTERIZED PROTEIN YGJP"/>
    <property type="match status" value="1"/>
</dbReference>
<dbReference type="GO" id="GO:0016787">
    <property type="term" value="F:hydrolase activity"/>
    <property type="evidence" value="ECO:0007669"/>
    <property type="project" value="UniProtKB-KW"/>
</dbReference>
<dbReference type="Gene3D" id="3.30.2010.10">
    <property type="entry name" value="Metalloproteases ('zincins'), catalytic domain"/>
    <property type="match status" value="1"/>
</dbReference>
<accession>A0A3B0V6T8</accession>
<feature type="domain" description="YgjP-like metallopeptidase" evidence="1">
    <location>
        <begin position="87"/>
        <end position="152"/>
    </location>
</feature>
<dbReference type="InterPro" id="IPR053136">
    <property type="entry name" value="UTP_pyrophosphatase-like"/>
</dbReference>
<evidence type="ECO:0000259" key="1">
    <source>
        <dbReference type="Pfam" id="PF01863"/>
    </source>
</evidence>
<dbReference type="AlphaFoldDB" id="A0A3B0V6T8"/>
<keyword evidence="2" id="KW-0378">Hydrolase</keyword>
<reference evidence="2" key="1">
    <citation type="submission" date="2018-06" db="EMBL/GenBank/DDBJ databases">
        <authorList>
            <person name="Zhirakovskaya E."/>
        </authorList>
    </citation>
    <scope>NUCLEOTIDE SEQUENCE</scope>
</reference>
<dbReference type="CDD" id="cd07344">
    <property type="entry name" value="M48_yhfN_like"/>
    <property type="match status" value="1"/>
</dbReference>
<name>A0A3B0V6T8_9ZZZZ</name>